<dbReference type="CDD" id="cd00565">
    <property type="entry name" value="Ubl_ThiS"/>
    <property type="match status" value="1"/>
</dbReference>
<dbReference type="Pfam" id="PF02597">
    <property type="entry name" value="ThiS"/>
    <property type="match status" value="1"/>
</dbReference>
<dbReference type="KEGG" id="pvac:HC248_00023"/>
<accession>A0A6H2H4G2</accession>
<dbReference type="PANTHER" id="PTHR34472">
    <property type="entry name" value="SULFUR CARRIER PROTEIN THIS"/>
    <property type="match status" value="1"/>
</dbReference>
<gene>
    <name evidence="1" type="primary">thiS</name>
    <name evidence="1" type="ORF">HC248_00023</name>
</gene>
<proteinExistence type="predicted"/>
<name>A0A6H2H4G2_9BURK</name>
<evidence type="ECO:0000313" key="2">
    <source>
        <dbReference type="Proteomes" id="UP000502041"/>
    </source>
</evidence>
<dbReference type="Gene3D" id="3.10.20.30">
    <property type="match status" value="1"/>
</dbReference>
<dbReference type="PANTHER" id="PTHR34472:SF1">
    <property type="entry name" value="SULFUR CARRIER PROTEIN THIS"/>
    <property type="match status" value="1"/>
</dbReference>
<keyword evidence="2" id="KW-1185">Reference proteome</keyword>
<dbReference type="NCBIfam" id="TIGR01683">
    <property type="entry name" value="thiS"/>
    <property type="match status" value="1"/>
</dbReference>
<dbReference type="AlphaFoldDB" id="A0A6H2H4G2"/>
<reference evidence="1 2" key="1">
    <citation type="submission" date="2020-04" db="EMBL/GenBank/DDBJ databases">
        <title>Complete genome of a Psychrophilic, Marine, Gas Vacuolate Bacterium Polaromonas vacuolata KCTC 22033T.</title>
        <authorList>
            <person name="Hwang K."/>
            <person name="Kim K.M."/>
        </authorList>
    </citation>
    <scope>NUCLEOTIDE SEQUENCE [LARGE SCALE GENOMIC DNA]</scope>
    <source>
        <strain evidence="1 2">KCTC 22033</strain>
    </source>
</reference>
<dbReference type="Proteomes" id="UP000502041">
    <property type="component" value="Chromosome"/>
</dbReference>
<evidence type="ECO:0000313" key="1">
    <source>
        <dbReference type="EMBL" id="QJC54761.1"/>
    </source>
</evidence>
<organism evidence="1 2">
    <name type="scientific">Polaromonas vacuolata</name>
    <dbReference type="NCBI Taxonomy" id="37448"/>
    <lineage>
        <taxon>Bacteria</taxon>
        <taxon>Pseudomonadati</taxon>
        <taxon>Pseudomonadota</taxon>
        <taxon>Betaproteobacteria</taxon>
        <taxon>Burkholderiales</taxon>
        <taxon>Comamonadaceae</taxon>
        <taxon>Polaromonas</taxon>
    </lineage>
</organism>
<dbReference type="SUPFAM" id="SSF54285">
    <property type="entry name" value="MoaD/ThiS"/>
    <property type="match status" value="1"/>
</dbReference>
<dbReference type="EMBL" id="CP051461">
    <property type="protein sequence ID" value="QJC54761.1"/>
    <property type="molecule type" value="Genomic_DNA"/>
</dbReference>
<sequence length="77" mass="8259">MAMTAPQTQTGFEITLNGKPLHTRANALQALLIEQGYALQGAFACAVNNSFVPRPQWPTQTLQAHDRVDVITPIAGG</sequence>
<protein>
    <submittedName>
        <fullName evidence="1">Sulfur carrier protein ThiS</fullName>
    </submittedName>
</protein>
<dbReference type="InterPro" id="IPR003749">
    <property type="entry name" value="ThiS/MoaD-like"/>
</dbReference>
<dbReference type="InterPro" id="IPR012675">
    <property type="entry name" value="Beta-grasp_dom_sf"/>
</dbReference>
<dbReference type="InterPro" id="IPR010035">
    <property type="entry name" value="Thi_S"/>
</dbReference>
<dbReference type="InterPro" id="IPR016155">
    <property type="entry name" value="Mopterin_synth/thiamin_S_b"/>
</dbReference>